<evidence type="ECO:0000313" key="2">
    <source>
        <dbReference type="Proteomes" id="UP000798662"/>
    </source>
</evidence>
<protein>
    <submittedName>
        <fullName evidence="1">Uncharacterized protein</fullName>
    </submittedName>
</protein>
<gene>
    <name evidence="1" type="ORF">I4F81_007907</name>
</gene>
<dbReference type="EMBL" id="CM020619">
    <property type="protein sequence ID" value="KAK1865375.1"/>
    <property type="molecule type" value="Genomic_DNA"/>
</dbReference>
<reference evidence="1" key="1">
    <citation type="submission" date="2019-11" db="EMBL/GenBank/DDBJ databases">
        <title>Nori genome reveals adaptations in red seaweeds to the harsh intertidal environment.</title>
        <authorList>
            <person name="Wang D."/>
            <person name="Mao Y."/>
        </authorList>
    </citation>
    <scope>NUCLEOTIDE SEQUENCE</scope>
    <source>
        <tissue evidence="1">Gametophyte</tissue>
    </source>
</reference>
<evidence type="ECO:0000313" key="1">
    <source>
        <dbReference type="EMBL" id="KAK1865375.1"/>
    </source>
</evidence>
<proteinExistence type="predicted"/>
<name>A0ACC3C5I0_PYRYE</name>
<accession>A0ACC3C5I0</accession>
<comment type="caution">
    <text evidence="1">The sequence shown here is derived from an EMBL/GenBank/DDBJ whole genome shotgun (WGS) entry which is preliminary data.</text>
</comment>
<dbReference type="Proteomes" id="UP000798662">
    <property type="component" value="Chromosome 2"/>
</dbReference>
<sequence>MVVIDSLKRDGDLPIGEPLSQHWRSTRVASFSEPFLGKASADYFSERFPTESTRAGAIVKQTVDFLTGDVERMICAPPRGGHQSYRAAGWTWLEFGDLLSKGGMGPERSKVAIVLLSCRPQTATVERPFKEFA</sequence>
<keyword evidence="2" id="KW-1185">Reference proteome</keyword>
<organism evidence="1 2">
    <name type="scientific">Pyropia yezoensis</name>
    <name type="common">Susabi-nori</name>
    <name type="synonym">Porphyra yezoensis</name>
    <dbReference type="NCBI Taxonomy" id="2788"/>
    <lineage>
        <taxon>Eukaryota</taxon>
        <taxon>Rhodophyta</taxon>
        <taxon>Bangiophyceae</taxon>
        <taxon>Bangiales</taxon>
        <taxon>Bangiaceae</taxon>
        <taxon>Pyropia</taxon>
    </lineage>
</organism>